<comment type="caution">
    <text evidence="10">Lacks conserved residue(s) required for the propagation of feature annotation.</text>
</comment>
<dbReference type="InterPro" id="IPR001015">
    <property type="entry name" value="Ferrochelatase"/>
</dbReference>
<dbReference type="GO" id="GO:0006783">
    <property type="term" value="P:heme biosynthetic process"/>
    <property type="evidence" value="ECO:0007669"/>
    <property type="project" value="UniProtKB-UniRule"/>
</dbReference>
<reference evidence="12 13" key="1">
    <citation type="journal article" date="2015" name="Genome Announc.">
        <title>Expanding the biotechnology potential of lactobacilli through comparative genomics of 213 strains and associated genera.</title>
        <authorList>
            <person name="Sun Z."/>
            <person name="Harris H.M."/>
            <person name="McCann A."/>
            <person name="Guo C."/>
            <person name="Argimon S."/>
            <person name="Zhang W."/>
            <person name="Yang X."/>
            <person name="Jeffery I.B."/>
            <person name="Cooney J.C."/>
            <person name="Kagawa T.F."/>
            <person name="Liu W."/>
            <person name="Song Y."/>
            <person name="Salvetti E."/>
            <person name="Wrobel A."/>
            <person name="Rasinkangas P."/>
            <person name="Parkhill J."/>
            <person name="Rea M.C."/>
            <person name="O'Sullivan O."/>
            <person name="Ritari J."/>
            <person name="Douillard F.P."/>
            <person name="Paul Ross R."/>
            <person name="Yang R."/>
            <person name="Briner A.E."/>
            <person name="Felis G.E."/>
            <person name="de Vos W.M."/>
            <person name="Barrangou R."/>
            <person name="Klaenhammer T.R."/>
            <person name="Caufield P.W."/>
            <person name="Cui Y."/>
            <person name="Zhang H."/>
            <person name="O'Toole P.W."/>
        </authorList>
    </citation>
    <scope>NUCLEOTIDE SEQUENCE [LARGE SCALE GENOMIC DNA]</scope>
    <source>
        <strain evidence="12 13">DSM 15707</strain>
    </source>
</reference>
<dbReference type="RefSeq" id="WP_057890440.1">
    <property type="nucleotide sequence ID" value="NZ_AZFE01000032.1"/>
</dbReference>
<feature type="binding site" evidence="10">
    <location>
        <position position="269"/>
    </location>
    <ligand>
        <name>Fe(2+)</name>
        <dbReference type="ChEBI" id="CHEBI:29033"/>
    </ligand>
</feature>
<comment type="catalytic activity">
    <reaction evidence="9">
        <text>Fe-coproporphyrin III + 2 H(+) = coproporphyrin III + Fe(2+)</text>
        <dbReference type="Rhea" id="RHEA:49572"/>
        <dbReference type="ChEBI" id="CHEBI:15378"/>
        <dbReference type="ChEBI" id="CHEBI:29033"/>
        <dbReference type="ChEBI" id="CHEBI:68438"/>
        <dbReference type="ChEBI" id="CHEBI:131725"/>
        <dbReference type="EC" id="4.99.1.9"/>
    </reaction>
    <physiologicalReaction direction="right-to-left" evidence="9">
        <dbReference type="Rhea" id="RHEA:49574"/>
    </physiologicalReaction>
</comment>
<keyword evidence="13" id="KW-1185">Reference proteome</keyword>
<accession>A0A0R1RMH2</accession>
<evidence type="ECO:0000256" key="3">
    <source>
        <dbReference type="ARBA" id="ARBA00022490"/>
    </source>
</evidence>
<name>A0A0R1RMH2_9LACO</name>
<evidence type="ECO:0000256" key="2">
    <source>
        <dbReference type="ARBA" id="ARBA00007718"/>
    </source>
</evidence>
<dbReference type="PANTHER" id="PTHR11108">
    <property type="entry name" value="FERROCHELATASE"/>
    <property type="match status" value="1"/>
</dbReference>
<dbReference type="Proteomes" id="UP000051697">
    <property type="component" value="Unassembled WGS sequence"/>
</dbReference>
<proteinExistence type="inferred from homology"/>
<comment type="function">
    <text evidence="10 11">Involved in coproporphyrin-dependent heme b biosynthesis. Catalyzes the insertion of ferrous iron into coproporphyrin III to form Fe-coproporphyrin III.</text>
</comment>
<evidence type="ECO:0000256" key="9">
    <source>
        <dbReference type="ARBA" id="ARBA00024536"/>
    </source>
</evidence>
<keyword evidence="8 10" id="KW-0627">Porphyrin biosynthesis</keyword>
<dbReference type="EC" id="4.99.1.9" evidence="10"/>
<evidence type="ECO:0000256" key="5">
    <source>
        <dbReference type="ARBA" id="ARBA00023004"/>
    </source>
</evidence>
<dbReference type="InterPro" id="IPR019772">
    <property type="entry name" value="Ferrochelatase_AS"/>
</dbReference>
<dbReference type="Pfam" id="PF00762">
    <property type="entry name" value="Ferrochelatase"/>
    <property type="match status" value="1"/>
</dbReference>
<dbReference type="HAMAP" id="MF_00323">
    <property type="entry name" value="Ferrochelatase"/>
    <property type="match status" value="1"/>
</dbReference>
<dbReference type="KEGG" id="lol:LACOL_1066"/>
<comment type="subcellular location">
    <subcellularLocation>
        <location evidence="10 11">Cytoplasm</location>
    </subcellularLocation>
</comment>
<evidence type="ECO:0000313" key="13">
    <source>
        <dbReference type="Proteomes" id="UP000051697"/>
    </source>
</evidence>
<evidence type="ECO:0000256" key="6">
    <source>
        <dbReference type="ARBA" id="ARBA00023133"/>
    </source>
</evidence>
<organism evidence="12 13">
    <name type="scientific">Paucilactobacillus oligofermentans DSM 15707 = LMG 22743</name>
    <dbReference type="NCBI Taxonomy" id="1423778"/>
    <lineage>
        <taxon>Bacteria</taxon>
        <taxon>Bacillati</taxon>
        <taxon>Bacillota</taxon>
        <taxon>Bacilli</taxon>
        <taxon>Lactobacillales</taxon>
        <taxon>Lactobacillaceae</taxon>
        <taxon>Paucilactobacillus</taxon>
    </lineage>
</organism>
<comment type="similarity">
    <text evidence="2 10 11">Belongs to the ferrochelatase family.</text>
</comment>
<dbReference type="GO" id="GO:0046872">
    <property type="term" value="F:metal ion binding"/>
    <property type="evidence" value="ECO:0007669"/>
    <property type="project" value="UniProtKB-UniRule"/>
</dbReference>
<dbReference type="AlphaFoldDB" id="A0A0R1RMH2"/>
<dbReference type="InterPro" id="IPR033659">
    <property type="entry name" value="Ferrochelatase_N"/>
</dbReference>
<dbReference type="CDD" id="cd00419">
    <property type="entry name" value="Ferrochelatase_C"/>
    <property type="match status" value="1"/>
</dbReference>
<evidence type="ECO:0000256" key="11">
    <source>
        <dbReference type="RuleBase" id="RU000607"/>
    </source>
</evidence>
<evidence type="ECO:0000313" key="12">
    <source>
        <dbReference type="EMBL" id="KRL54715.1"/>
    </source>
</evidence>
<dbReference type="FunFam" id="3.40.50.1400:FF:000002">
    <property type="entry name" value="Ferrochelatase"/>
    <property type="match status" value="1"/>
</dbReference>
<evidence type="ECO:0000256" key="10">
    <source>
        <dbReference type="HAMAP-Rule" id="MF_00323"/>
    </source>
</evidence>
<protein>
    <recommendedName>
        <fullName evidence="10">Coproporphyrin III ferrochelatase</fullName>
        <ecNumber evidence="10">4.99.1.9</ecNumber>
    </recommendedName>
</protein>
<dbReference type="PROSITE" id="PS00534">
    <property type="entry name" value="FERROCHELATASE"/>
    <property type="match status" value="1"/>
</dbReference>
<keyword evidence="3 10" id="KW-0963">Cytoplasm</keyword>
<dbReference type="GO" id="GO:0005737">
    <property type="term" value="C:cytoplasm"/>
    <property type="evidence" value="ECO:0007669"/>
    <property type="project" value="UniProtKB-SubCell"/>
</dbReference>
<dbReference type="EMBL" id="AZFE01000032">
    <property type="protein sequence ID" value="KRL54715.1"/>
    <property type="molecule type" value="Genomic_DNA"/>
</dbReference>
<evidence type="ECO:0000256" key="4">
    <source>
        <dbReference type="ARBA" id="ARBA00022723"/>
    </source>
</evidence>
<comment type="pathway">
    <text evidence="1 10 11">Porphyrin-containing compound metabolism; protoheme biosynthesis.</text>
</comment>
<gene>
    <name evidence="10" type="primary">cpfC</name>
    <name evidence="12" type="ORF">FC70_GL001514</name>
</gene>
<evidence type="ECO:0000256" key="8">
    <source>
        <dbReference type="ARBA" id="ARBA00023244"/>
    </source>
</evidence>
<dbReference type="UniPathway" id="UPA00252"/>
<dbReference type="PANTHER" id="PTHR11108:SF1">
    <property type="entry name" value="FERROCHELATASE, MITOCHONDRIAL"/>
    <property type="match status" value="1"/>
</dbReference>
<evidence type="ECO:0000256" key="7">
    <source>
        <dbReference type="ARBA" id="ARBA00023239"/>
    </source>
</evidence>
<sequence>MKKGVLLVNLGTPEAPTTAAVRTYLRKFLADKRVIDMPRALWLPILYGMILPVRPAKSAALYRKIWTSEGSPLLLFAQQQAKQLQVLLPEQIVQYAMCYSDPTVDTALESMAAAGVTELTVIPLYPQYSTTTIGSVFDQVASHYMHSMTQPKLHLVDSFYEDEKYIQILVDQIKQELINQPDAHLVFSYHGIPQKYADHGDPYPKQCTTTTKRVMDLIGDVPYTQSYQSKFGPSQWLLPATAQTMRDLPGQNVTNIIVITPGFVADCLETIQEIDHENREYFMESGGKKFTYIHPFNGNEKFTNLLASLVE</sequence>
<dbReference type="GO" id="GO:0004325">
    <property type="term" value="F:ferrochelatase activity"/>
    <property type="evidence" value="ECO:0007669"/>
    <property type="project" value="UniProtKB-UniRule"/>
</dbReference>
<feature type="binding site" evidence="10">
    <location>
        <position position="190"/>
    </location>
    <ligand>
        <name>Fe(2+)</name>
        <dbReference type="ChEBI" id="CHEBI:29033"/>
    </ligand>
</feature>
<keyword evidence="5 10" id="KW-0408">Iron</keyword>
<keyword evidence="6 10" id="KW-0350">Heme biosynthesis</keyword>
<dbReference type="CDD" id="cd03411">
    <property type="entry name" value="Ferrochelatase_N"/>
    <property type="match status" value="1"/>
</dbReference>
<dbReference type="InterPro" id="IPR033644">
    <property type="entry name" value="Ferrochelatase_C"/>
</dbReference>
<evidence type="ECO:0000256" key="1">
    <source>
        <dbReference type="ARBA" id="ARBA00004744"/>
    </source>
</evidence>
<keyword evidence="7 10" id="KW-0456">Lyase</keyword>
<dbReference type="PATRIC" id="fig|1423778.4.peg.1550"/>
<dbReference type="Gene3D" id="3.40.50.1400">
    <property type="match status" value="2"/>
</dbReference>
<dbReference type="STRING" id="1423778.FC70_GL001514"/>
<dbReference type="SUPFAM" id="SSF53800">
    <property type="entry name" value="Chelatase"/>
    <property type="match status" value="1"/>
</dbReference>
<dbReference type="OrthoDB" id="9809741at2"/>
<dbReference type="NCBIfam" id="TIGR00109">
    <property type="entry name" value="hemH"/>
    <property type="match status" value="1"/>
</dbReference>
<comment type="caution">
    <text evidence="12">The sequence shown here is derived from an EMBL/GenBank/DDBJ whole genome shotgun (WGS) entry which is preliminary data.</text>
</comment>
<keyword evidence="4 10" id="KW-0479">Metal-binding</keyword>